<proteinExistence type="predicted"/>
<evidence type="ECO:0000313" key="1">
    <source>
        <dbReference type="EMBL" id="KRY47783.1"/>
    </source>
</evidence>
<accession>A0A0V1CEU7</accession>
<dbReference type="Proteomes" id="UP000054653">
    <property type="component" value="Unassembled WGS sequence"/>
</dbReference>
<gene>
    <name evidence="1" type="ORF">T03_1594</name>
</gene>
<comment type="caution">
    <text evidence="1">The sequence shown here is derived from an EMBL/GenBank/DDBJ whole genome shotgun (WGS) entry which is preliminary data.</text>
</comment>
<evidence type="ECO:0000313" key="2">
    <source>
        <dbReference type="Proteomes" id="UP000054653"/>
    </source>
</evidence>
<organism evidence="1 2">
    <name type="scientific">Trichinella britovi</name>
    <name type="common">Parasitic roundworm</name>
    <dbReference type="NCBI Taxonomy" id="45882"/>
    <lineage>
        <taxon>Eukaryota</taxon>
        <taxon>Metazoa</taxon>
        <taxon>Ecdysozoa</taxon>
        <taxon>Nematoda</taxon>
        <taxon>Enoplea</taxon>
        <taxon>Dorylaimia</taxon>
        <taxon>Trichinellida</taxon>
        <taxon>Trichinellidae</taxon>
        <taxon>Trichinella</taxon>
    </lineage>
</organism>
<keyword evidence="2" id="KW-1185">Reference proteome</keyword>
<protein>
    <submittedName>
        <fullName evidence="1">Uncharacterized protein</fullName>
    </submittedName>
</protein>
<dbReference type="EMBL" id="JYDI01000229">
    <property type="protein sequence ID" value="KRY47783.1"/>
    <property type="molecule type" value="Genomic_DNA"/>
</dbReference>
<reference evidence="1 2" key="1">
    <citation type="submission" date="2015-01" db="EMBL/GenBank/DDBJ databases">
        <title>Evolution of Trichinella species and genotypes.</title>
        <authorList>
            <person name="Korhonen P.K."/>
            <person name="Edoardo P."/>
            <person name="Giuseppe L.R."/>
            <person name="Gasser R.B."/>
        </authorList>
    </citation>
    <scope>NUCLEOTIDE SEQUENCE [LARGE SCALE GENOMIC DNA]</scope>
    <source>
        <strain evidence="1">ISS120</strain>
    </source>
</reference>
<sequence>MVVNPDYQARATGLSRYYIPSLLAKQPPMLREWTVGMDVSGISSSSECRPGKTKCSGTAPQEDLAIDW</sequence>
<dbReference type="AlphaFoldDB" id="A0A0V1CEU7"/>
<name>A0A0V1CEU7_TRIBR</name>